<dbReference type="AlphaFoldDB" id="A0A3M2KVH3"/>
<dbReference type="Proteomes" id="UP000279275">
    <property type="component" value="Unassembled WGS sequence"/>
</dbReference>
<keyword evidence="3" id="KW-0963">Cytoplasm</keyword>
<dbReference type="InterPro" id="IPR025734">
    <property type="entry name" value="EspG"/>
</dbReference>
<dbReference type="Pfam" id="PF14011">
    <property type="entry name" value="ESX-1_EspG"/>
    <property type="match status" value="1"/>
</dbReference>
<evidence type="ECO:0000256" key="2">
    <source>
        <dbReference type="ARBA" id="ARBA00006411"/>
    </source>
</evidence>
<evidence type="ECO:0000313" key="5">
    <source>
        <dbReference type="EMBL" id="RMI28676.1"/>
    </source>
</evidence>
<dbReference type="EMBL" id="RFFH01000019">
    <property type="protein sequence ID" value="RMI28676.1"/>
    <property type="molecule type" value="Genomic_DNA"/>
</dbReference>
<comment type="similarity">
    <text evidence="2">Belongs to the EspG family.</text>
</comment>
<proteinExistence type="inferred from homology"/>
<comment type="subcellular location">
    <subcellularLocation>
        <location evidence="1">Cytoplasm</location>
    </subcellularLocation>
</comment>
<name>A0A3M2KVH3_9NOCA</name>
<evidence type="ECO:0000256" key="4">
    <source>
        <dbReference type="ARBA" id="ARBA00023186"/>
    </source>
</evidence>
<organism evidence="5 6">
    <name type="scientific">Nocardia stercoris</name>
    <dbReference type="NCBI Taxonomy" id="2483361"/>
    <lineage>
        <taxon>Bacteria</taxon>
        <taxon>Bacillati</taxon>
        <taxon>Actinomycetota</taxon>
        <taxon>Actinomycetes</taxon>
        <taxon>Mycobacteriales</taxon>
        <taxon>Nocardiaceae</taxon>
        <taxon>Nocardia</taxon>
    </lineage>
</organism>
<keyword evidence="6" id="KW-1185">Reference proteome</keyword>
<sequence>MTVTDVRLSAEQFAAVWFSTGWDRLPFPFRFTSRFTLLDEFESFQAETRNTLNEPRHAPLRQALSVLAQPDWRIELFGSSGGPGVDGTQLRTLGCGRRDGSLVIATQEPAEDGGPVTIRSCRDLATAVAQTIPTLSPGTGTEKRFLLDDLNDTQPDPYGQRASSETKARYARFWQQPAQGRGTLTVIMGARGQDERGIGRLRWLDVADGRYLEVTSNGALMIRPGSQREIAKYLGEVGERARTLADRAATY</sequence>
<evidence type="ECO:0000256" key="1">
    <source>
        <dbReference type="ARBA" id="ARBA00004496"/>
    </source>
</evidence>
<keyword evidence="4" id="KW-0143">Chaperone</keyword>
<protein>
    <submittedName>
        <fullName evidence="5">ESX secretion-associated protein EspG</fullName>
    </submittedName>
</protein>
<reference evidence="5 6" key="1">
    <citation type="submission" date="2018-10" db="EMBL/GenBank/DDBJ databases">
        <title>Isolation from cow dung.</title>
        <authorList>
            <person name="Ling L."/>
        </authorList>
    </citation>
    <scope>NUCLEOTIDE SEQUENCE [LARGE SCALE GENOMIC DNA]</scope>
    <source>
        <strain evidence="5 6">NEAU-LL90</strain>
    </source>
</reference>
<evidence type="ECO:0000256" key="3">
    <source>
        <dbReference type="ARBA" id="ARBA00022490"/>
    </source>
</evidence>
<comment type="caution">
    <text evidence="5">The sequence shown here is derived from an EMBL/GenBank/DDBJ whole genome shotgun (WGS) entry which is preliminary data.</text>
</comment>
<gene>
    <name evidence="5" type="ORF">EBN03_28950</name>
</gene>
<accession>A0A3M2KVH3</accession>
<evidence type="ECO:0000313" key="6">
    <source>
        <dbReference type="Proteomes" id="UP000279275"/>
    </source>
</evidence>